<dbReference type="SUPFAM" id="SSF47266">
    <property type="entry name" value="4-helical cytokines"/>
    <property type="match status" value="1"/>
</dbReference>
<dbReference type="AlphaFoldDB" id="A0A8C1BNC3"/>
<dbReference type="OMA" id="MGLCYCW"/>
<dbReference type="PANTHER" id="PTHR10511:SF2">
    <property type="entry name" value="GRANULOCYTE COLONY-STIMULATING FACTOR"/>
    <property type="match status" value="1"/>
</dbReference>
<organism evidence="1 2">
    <name type="scientific">Cyprinus carpio carpio</name>
    <dbReference type="NCBI Taxonomy" id="630221"/>
    <lineage>
        <taxon>Eukaryota</taxon>
        <taxon>Metazoa</taxon>
        <taxon>Chordata</taxon>
        <taxon>Craniata</taxon>
        <taxon>Vertebrata</taxon>
        <taxon>Euteleostomi</taxon>
        <taxon>Actinopterygii</taxon>
        <taxon>Neopterygii</taxon>
        <taxon>Teleostei</taxon>
        <taxon>Ostariophysi</taxon>
        <taxon>Cypriniformes</taxon>
        <taxon>Cyprinidae</taxon>
        <taxon>Cyprininae</taxon>
        <taxon>Cyprinus</taxon>
    </lineage>
</organism>
<dbReference type="InterPro" id="IPR009079">
    <property type="entry name" value="4_helix_cytokine-like_core"/>
</dbReference>
<reference evidence="1" key="2">
    <citation type="submission" date="2025-09" db="UniProtKB">
        <authorList>
            <consortium name="Ensembl"/>
        </authorList>
    </citation>
    <scope>IDENTIFICATION</scope>
</reference>
<evidence type="ECO:0000313" key="2">
    <source>
        <dbReference type="Proteomes" id="UP001108240"/>
    </source>
</evidence>
<dbReference type="GO" id="GO:0005125">
    <property type="term" value="F:cytokine activity"/>
    <property type="evidence" value="ECO:0007669"/>
    <property type="project" value="InterPro"/>
</dbReference>
<sequence length="247" mass="27403">MMGLCYCWGLVTLCMFFLITAVIMNFQAAILVTLVGIVASAPISDKLDILNKDTIEQAHSLINKILEDAPKAHAAWINNKGLTLGDNTIRLQLNYLKSVIPSAPVLQNISNISSMETCLADMVKGLQLHLNLLNEIIKKLAQTDQVNVLKSEIQELHSLIKKLQKQAGFDPSKHAKDEQSQTLVHDLHKHLTTEFMIQVAAHLTLQQLQDFSCDVLCSFLSIRRMTSNMSMAENPKTVQLCINAAGL</sequence>
<dbReference type="GeneTree" id="ENSGT00390000017328"/>
<evidence type="ECO:0000313" key="1">
    <source>
        <dbReference type="Ensembl" id="ENSCCRP00000034872.2"/>
    </source>
</evidence>
<dbReference type="Gene3D" id="1.20.1250.10">
    <property type="match status" value="1"/>
</dbReference>
<dbReference type="GO" id="GO:0045639">
    <property type="term" value="P:positive regulation of myeloid cell differentiation"/>
    <property type="evidence" value="ECO:0007669"/>
    <property type="project" value="InterPro"/>
</dbReference>
<protein>
    <submittedName>
        <fullName evidence="1">Colony stimulating factor 3 (granulocyte) a</fullName>
    </submittedName>
</protein>
<reference evidence="1" key="1">
    <citation type="submission" date="2025-08" db="UniProtKB">
        <authorList>
            <consortium name="Ensembl"/>
        </authorList>
    </citation>
    <scope>IDENTIFICATION</scope>
</reference>
<dbReference type="InterPro" id="IPR040117">
    <property type="entry name" value="GCSF/MGF"/>
</dbReference>
<proteinExistence type="predicted"/>
<accession>A0A8C1BNC3</accession>
<dbReference type="Proteomes" id="UP001108240">
    <property type="component" value="Unplaced"/>
</dbReference>
<name>A0A8C1BNC3_CYPCA</name>
<dbReference type="PANTHER" id="PTHR10511">
    <property type="entry name" value="GRANULOCYTE COLONY-STIMULATING FACTOR"/>
    <property type="match status" value="1"/>
</dbReference>
<dbReference type="Ensembl" id="ENSCCRT00000037782.2">
    <property type="protein sequence ID" value="ENSCCRP00000034872.2"/>
    <property type="gene ID" value="ENSCCRG00000018714.2"/>
</dbReference>
<keyword evidence="2" id="KW-1185">Reference proteome</keyword>